<name>A0A7J9KKP1_GOSSC</name>
<dbReference type="EMBL" id="JABFAF010000001">
    <property type="protein sequence ID" value="MBA0846990.1"/>
    <property type="molecule type" value="Genomic_DNA"/>
</dbReference>
<evidence type="ECO:0000256" key="1">
    <source>
        <dbReference type="SAM" id="Phobius"/>
    </source>
</evidence>
<sequence>MVIHNHMVIIHHFLIIICHISFKCILHHQCIILFKYILHINYMKTKLKILHFLYIFLDKGHENQVKNALKVKVKDLILLVIPLI</sequence>
<organism evidence="2 3">
    <name type="scientific">Gossypium schwendimanii</name>
    <name type="common">Cotton</name>
    <dbReference type="NCBI Taxonomy" id="34291"/>
    <lineage>
        <taxon>Eukaryota</taxon>
        <taxon>Viridiplantae</taxon>
        <taxon>Streptophyta</taxon>
        <taxon>Embryophyta</taxon>
        <taxon>Tracheophyta</taxon>
        <taxon>Spermatophyta</taxon>
        <taxon>Magnoliopsida</taxon>
        <taxon>eudicotyledons</taxon>
        <taxon>Gunneridae</taxon>
        <taxon>Pentapetalae</taxon>
        <taxon>rosids</taxon>
        <taxon>malvids</taxon>
        <taxon>Malvales</taxon>
        <taxon>Malvaceae</taxon>
        <taxon>Malvoideae</taxon>
        <taxon>Gossypium</taxon>
    </lineage>
</organism>
<comment type="caution">
    <text evidence="2">The sequence shown here is derived from an EMBL/GenBank/DDBJ whole genome shotgun (WGS) entry which is preliminary data.</text>
</comment>
<evidence type="ECO:0000313" key="2">
    <source>
        <dbReference type="EMBL" id="MBA0846990.1"/>
    </source>
</evidence>
<proteinExistence type="predicted"/>
<dbReference type="Proteomes" id="UP000593576">
    <property type="component" value="Unassembled WGS sequence"/>
</dbReference>
<keyword evidence="1" id="KW-0472">Membrane</keyword>
<evidence type="ECO:0000313" key="3">
    <source>
        <dbReference type="Proteomes" id="UP000593576"/>
    </source>
</evidence>
<keyword evidence="1" id="KW-1133">Transmembrane helix</keyword>
<dbReference type="AlphaFoldDB" id="A0A7J9KKP1"/>
<reference evidence="2 3" key="1">
    <citation type="journal article" date="2019" name="Genome Biol. Evol.">
        <title>Insights into the evolution of the New World diploid cottons (Gossypium, subgenus Houzingenia) based on genome sequencing.</title>
        <authorList>
            <person name="Grover C.E."/>
            <person name="Arick M.A. 2nd"/>
            <person name="Thrash A."/>
            <person name="Conover J.L."/>
            <person name="Sanders W.S."/>
            <person name="Peterson D.G."/>
            <person name="Frelichowski J.E."/>
            <person name="Scheffler J.A."/>
            <person name="Scheffler B.E."/>
            <person name="Wendel J.F."/>
        </authorList>
    </citation>
    <scope>NUCLEOTIDE SEQUENCE [LARGE SCALE GENOMIC DNA]</scope>
    <source>
        <strain evidence="2">1</strain>
        <tissue evidence="2">Leaf</tissue>
    </source>
</reference>
<gene>
    <name evidence="2" type="ORF">Goshw_010696</name>
</gene>
<accession>A0A7J9KKP1</accession>
<keyword evidence="3" id="KW-1185">Reference proteome</keyword>
<feature type="non-terminal residue" evidence="2">
    <location>
        <position position="84"/>
    </location>
</feature>
<keyword evidence="1" id="KW-0812">Transmembrane</keyword>
<protein>
    <submittedName>
        <fullName evidence="2">Uncharacterized protein</fullName>
    </submittedName>
</protein>
<feature type="transmembrane region" description="Helical" evidence="1">
    <location>
        <begin position="12"/>
        <end position="38"/>
    </location>
</feature>